<accession>A0AB39V0Y0</accession>
<keyword evidence="1" id="KW-0732">Signal</keyword>
<dbReference type="KEGG" id="tcd:AAIA72_07810"/>
<feature type="signal peptide" evidence="1">
    <location>
        <begin position="1"/>
        <end position="22"/>
    </location>
</feature>
<protein>
    <submittedName>
        <fullName evidence="2">Uncharacterized protein</fullName>
    </submittedName>
</protein>
<dbReference type="AlphaFoldDB" id="A0AB39V0Y0"/>
<evidence type="ECO:0000256" key="1">
    <source>
        <dbReference type="SAM" id="SignalP"/>
    </source>
</evidence>
<dbReference type="RefSeq" id="WP_369602842.1">
    <property type="nucleotide sequence ID" value="NZ_CP154858.1"/>
</dbReference>
<organism evidence="2">
    <name type="scientific">Thermohahella caldifontis</name>
    <dbReference type="NCBI Taxonomy" id="3142973"/>
    <lineage>
        <taxon>Bacteria</taxon>
        <taxon>Pseudomonadati</taxon>
        <taxon>Pseudomonadota</taxon>
        <taxon>Gammaproteobacteria</taxon>
        <taxon>Oceanospirillales</taxon>
        <taxon>Hahellaceae</taxon>
        <taxon>Thermohahella</taxon>
    </lineage>
</organism>
<gene>
    <name evidence="2" type="ORF">AAIA72_07810</name>
</gene>
<evidence type="ECO:0000313" key="2">
    <source>
        <dbReference type="EMBL" id="XDT73864.1"/>
    </source>
</evidence>
<sequence>MARIILTLLALLALTLAGTGHATEKADARAVVQGFASEGDLSRGTVVQQTLRILAGQWVREWVGIEGDRLPSGFGTFVEVATDPALRLDVHDDGATLGYTFRF</sequence>
<feature type="chain" id="PRO_5044330176" evidence="1">
    <location>
        <begin position="23"/>
        <end position="103"/>
    </location>
</feature>
<reference evidence="2" key="1">
    <citation type="submission" date="2024-05" db="EMBL/GenBank/DDBJ databases">
        <title>Genome sequencing of novel strain.</title>
        <authorList>
            <person name="Ganbat D."/>
            <person name="Ganbat S."/>
            <person name="Lee S.-J."/>
        </authorList>
    </citation>
    <scope>NUCLEOTIDE SEQUENCE</scope>
    <source>
        <strain evidence="2">SMD15-11</strain>
    </source>
</reference>
<proteinExistence type="predicted"/>
<dbReference type="EMBL" id="CP154858">
    <property type="protein sequence ID" value="XDT73864.1"/>
    <property type="molecule type" value="Genomic_DNA"/>
</dbReference>
<name>A0AB39V0Y0_9GAMM</name>